<dbReference type="SUPFAM" id="SSF57845">
    <property type="entry name" value="B-box zinc-binding domain"/>
    <property type="match status" value="1"/>
</dbReference>
<name>A0A6J8EWL9_MYTCO</name>
<dbReference type="InterPro" id="IPR047153">
    <property type="entry name" value="TRIM45/56/19-like"/>
</dbReference>
<dbReference type="PROSITE" id="PS50119">
    <property type="entry name" value="ZF_BBOX"/>
    <property type="match status" value="1"/>
</dbReference>
<protein>
    <recommendedName>
        <fullName evidence="3">B box-type domain-containing protein</fullName>
    </recommendedName>
</protein>
<feature type="domain" description="B box-type" evidence="3">
    <location>
        <begin position="10"/>
        <end position="53"/>
    </location>
</feature>
<dbReference type="SUPFAM" id="SSF63825">
    <property type="entry name" value="YWTD domain"/>
    <property type="match status" value="1"/>
</dbReference>
<keyword evidence="5" id="KW-1185">Reference proteome</keyword>
<evidence type="ECO:0000313" key="4">
    <source>
        <dbReference type="EMBL" id="CAC5425059.1"/>
    </source>
</evidence>
<keyword evidence="1" id="KW-0863">Zinc-finger</keyword>
<dbReference type="Proteomes" id="UP000507470">
    <property type="component" value="Unassembled WGS sequence"/>
</dbReference>
<evidence type="ECO:0000259" key="3">
    <source>
        <dbReference type="PROSITE" id="PS50119"/>
    </source>
</evidence>
<dbReference type="PANTHER" id="PTHR25462:SF296">
    <property type="entry name" value="MEIOTIC P26, ISOFORM F"/>
    <property type="match status" value="1"/>
</dbReference>
<gene>
    <name evidence="4" type="ORF">MCOR_56909</name>
</gene>
<dbReference type="EMBL" id="CACVKT020010154">
    <property type="protein sequence ID" value="CAC5425059.1"/>
    <property type="molecule type" value="Genomic_DNA"/>
</dbReference>
<dbReference type="Gene3D" id="3.30.160.60">
    <property type="entry name" value="Classic Zinc Finger"/>
    <property type="match status" value="1"/>
</dbReference>
<keyword evidence="2" id="KW-0175">Coiled coil</keyword>
<organism evidence="4 5">
    <name type="scientific">Mytilus coruscus</name>
    <name type="common">Sea mussel</name>
    <dbReference type="NCBI Taxonomy" id="42192"/>
    <lineage>
        <taxon>Eukaryota</taxon>
        <taxon>Metazoa</taxon>
        <taxon>Spiralia</taxon>
        <taxon>Lophotrochozoa</taxon>
        <taxon>Mollusca</taxon>
        <taxon>Bivalvia</taxon>
        <taxon>Autobranchia</taxon>
        <taxon>Pteriomorphia</taxon>
        <taxon>Mytilida</taxon>
        <taxon>Mytiloidea</taxon>
        <taxon>Mytilidae</taxon>
        <taxon>Mytilinae</taxon>
        <taxon>Mytilus</taxon>
    </lineage>
</organism>
<evidence type="ECO:0000256" key="2">
    <source>
        <dbReference type="SAM" id="Coils"/>
    </source>
</evidence>
<dbReference type="Gene3D" id="2.120.10.30">
    <property type="entry name" value="TolB, C-terminal domain"/>
    <property type="match status" value="1"/>
</dbReference>
<sequence length="560" mass="63270">MATASHTCGICDLRHVTIASVVWCPECDEGFCSGCEEHHCLAKASRHHKTIPMAEYHKLPENVSQIPQSCTKHDEKFLLYCKDHEMPCCGKCVNEGHKRCQDVVNLDDIIKNAKNSTSFKEIEETLAEVVDNIKEIQKVYRGNITILSKNRKQIEKQIQEIRFKIDTHLNQIQKKLVDKIQEVEETERRKVSQLVKTLEVKENHLTKKQNSIANIKQHASDLQTFMSIKQIEQDLVNEEEFTQSFLDGDKVSTRVITSKIDENLETIMKNVQTFGEITVVLKPTKAALRERKKKQAQIIIPKIQTISIENVTALLQQTIKTTSTNLRGCCILPSDRMAFACFDRGMLILIKADGSKDFEIPVPGAHDVANGSTDNTVIVSSSVSKRGISIVDIQDRKIKKFIPLDYNCYGLVERDGHVIFCSESKYKMLNIHTETVNTITTTNVSSYSIVDTNGKNIYFSSLYGNSVTCCDFQGAIQWTFKDKNILKSPQGISVDEDGFLFIISNNSVILISPCGKQHRTLLSSSDGLSGAKALHYDKTRDMLLVALIREKAFLYKIDRK</sequence>
<dbReference type="InterPro" id="IPR011042">
    <property type="entry name" value="6-blade_b-propeller_TolB-like"/>
</dbReference>
<evidence type="ECO:0000313" key="5">
    <source>
        <dbReference type="Proteomes" id="UP000507470"/>
    </source>
</evidence>
<evidence type="ECO:0000256" key="1">
    <source>
        <dbReference type="PROSITE-ProRule" id="PRU00024"/>
    </source>
</evidence>
<feature type="coiled-coil region" evidence="2">
    <location>
        <begin position="119"/>
        <end position="189"/>
    </location>
</feature>
<proteinExistence type="predicted"/>
<dbReference type="OrthoDB" id="6052932at2759"/>
<reference evidence="4 5" key="1">
    <citation type="submission" date="2020-06" db="EMBL/GenBank/DDBJ databases">
        <authorList>
            <person name="Li R."/>
            <person name="Bekaert M."/>
        </authorList>
    </citation>
    <scope>NUCLEOTIDE SEQUENCE [LARGE SCALE GENOMIC DNA]</scope>
    <source>
        <strain evidence="5">wild</strain>
    </source>
</reference>
<dbReference type="CDD" id="cd19757">
    <property type="entry name" value="Bbox1"/>
    <property type="match status" value="1"/>
</dbReference>
<keyword evidence="1" id="KW-0862">Zinc</keyword>
<keyword evidence="1" id="KW-0479">Metal-binding</keyword>
<dbReference type="PANTHER" id="PTHR25462">
    <property type="entry name" value="BONUS, ISOFORM C-RELATED"/>
    <property type="match status" value="1"/>
</dbReference>
<dbReference type="GO" id="GO:0008270">
    <property type="term" value="F:zinc ion binding"/>
    <property type="evidence" value="ECO:0007669"/>
    <property type="project" value="UniProtKB-KW"/>
</dbReference>
<accession>A0A6J8EWL9</accession>
<dbReference type="AlphaFoldDB" id="A0A6J8EWL9"/>
<dbReference type="InterPro" id="IPR000315">
    <property type="entry name" value="Znf_B-box"/>
</dbReference>